<dbReference type="Pfam" id="PF03478">
    <property type="entry name" value="Beta-prop_KIB1-4"/>
    <property type="match status" value="1"/>
</dbReference>
<sequence>MVDWSNLPEDLLNLIAGRLFSVIELKRFRSICRSWRSSVPGASNNNPFRRRPLIHLNPYPKKPLINRRQRGEFLSRSAFFRVTLSSSPSQGWLIKSDKDINSGKFHLLEPLSRLPLRHSCARVDLLEFTITEIREAYEVHDCRTRRETRPRFKRVVLVKDKEGDNRVLGILCTGKMKYWKIKTWKTKKKSYEFSDIIVHKGRLTYALDSIGIVYWIRSDLKVIRFGPPVGDNITNGCSGERSLVECSGELYIVDRLEENSRKRKADTVYADAKTVSFKVYKFDDEQGKMIEVKSLGDKAFVMATDTCFSVLAHEFYGCLQNSIYFTEDKEIKVFKLDNGNGSSIETMSKFPQSCFQMFVPSFL</sequence>
<dbReference type="InterPro" id="IPR005174">
    <property type="entry name" value="KIB1-4_b-propeller"/>
</dbReference>
<comment type="caution">
    <text evidence="2">The sequence shown here is derived from an EMBL/GenBank/DDBJ whole genome shotgun (WGS) entry which is preliminary data.</text>
</comment>
<dbReference type="PANTHER" id="PTHR47123">
    <property type="entry name" value="F-BOX PROTEIN SKIP23"/>
    <property type="match status" value="1"/>
</dbReference>
<evidence type="ECO:0000259" key="1">
    <source>
        <dbReference type="Pfam" id="PF03478"/>
    </source>
</evidence>
<dbReference type="OrthoDB" id="1082638at2759"/>
<dbReference type="AlphaFoldDB" id="A0A8T2BTK0"/>
<protein>
    <recommendedName>
        <fullName evidence="1">KIB1-4 beta-propeller domain-containing protein</fullName>
    </recommendedName>
</protein>
<organism evidence="2 3">
    <name type="scientific">Arabidopsis suecica</name>
    <name type="common">Swedish thale-cress</name>
    <name type="synonym">Cardaminopsis suecica</name>
    <dbReference type="NCBI Taxonomy" id="45249"/>
    <lineage>
        <taxon>Eukaryota</taxon>
        <taxon>Viridiplantae</taxon>
        <taxon>Streptophyta</taxon>
        <taxon>Embryophyta</taxon>
        <taxon>Tracheophyta</taxon>
        <taxon>Spermatophyta</taxon>
        <taxon>Magnoliopsida</taxon>
        <taxon>eudicotyledons</taxon>
        <taxon>Gunneridae</taxon>
        <taxon>Pentapetalae</taxon>
        <taxon>rosids</taxon>
        <taxon>malvids</taxon>
        <taxon>Brassicales</taxon>
        <taxon>Brassicaceae</taxon>
        <taxon>Camelineae</taxon>
        <taxon>Arabidopsis</taxon>
    </lineage>
</organism>
<accession>A0A8T2BTK0</accession>
<dbReference type="InterPro" id="IPR051304">
    <property type="entry name" value="SCF_F-box_domain"/>
</dbReference>
<gene>
    <name evidence="2" type="ORF">ISN44_As07g013200</name>
</gene>
<evidence type="ECO:0000313" key="3">
    <source>
        <dbReference type="Proteomes" id="UP000694251"/>
    </source>
</evidence>
<dbReference type="PANTHER" id="PTHR47123:SF25">
    <property type="entry name" value="F-BOX PROTEIN"/>
    <property type="match status" value="1"/>
</dbReference>
<feature type="domain" description="KIB1-4 beta-propeller" evidence="1">
    <location>
        <begin position="86"/>
        <end position="334"/>
    </location>
</feature>
<reference evidence="2 3" key="1">
    <citation type="submission" date="2020-12" db="EMBL/GenBank/DDBJ databases">
        <title>Concerted genomic and epigenomic changes stabilize Arabidopsis allopolyploids.</title>
        <authorList>
            <person name="Chen Z."/>
        </authorList>
    </citation>
    <scope>NUCLEOTIDE SEQUENCE [LARGE SCALE GENOMIC DNA]</scope>
    <source>
        <strain evidence="2">As9502</strain>
        <tissue evidence="2">Leaf</tissue>
    </source>
</reference>
<name>A0A8T2BTK0_ARASU</name>
<dbReference type="Proteomes" id="UP000694251">
    <property type="component" value="Chromosome 7"/>
</dbReference>
<dbReference type="EMBL" id="JAEFBJ010000007">
    <property type="protein sequence ID" value="KAG7589003.1"/>
    <property type="molecule type" value="Genomic_DNA"/>
</dbReference>
<evidence type="ECO:0000313" key="2">
    <source>
        <dbReference type="EMBL" id="KAG7589003.1"/>
    </source>
</evidence>
<keyword evidence="3" id="KW-1185">Reference proteome</keyword>
<proteinExistence type="predicted"/>